<feature type="compositionally biased region" description="Pro residues" evidence="1">
    <location>
        <begin position="40"/>
        <end position="58"/>
    </location>
</feature>
<evidence type="ECO:0000313" key="3">
    <source>
        <dbReference type="Proteomes" id="UP000631114"/>
    </source>
</evidence>
<dbReference type="Proteomes" id="UP000631114">
    <property type="component" value="Unassembled WGS sequence"/>
</dbReference>
<comment type="caution">
    <text evidence="2">The sequence shown here is derived from an EMBL/GenBank/DDBJ whole genome shotgun (WGS) entry which is preliminary data.</text>
</comment>
<accession>A0A835ISN6</accession>
<dbReference type="AlphaFoldDB" id="A0A835ISN6"/>
<evidence type="ECO:0000313" key="2">
    <source>
        <dbReference type="EMBL" id="KAF9621957.1"/>
    </source>
</evidence>
<proteinExistence type="predicted"/>
<sequence>MTTATRGNEKEITSLELEENRLVAEIKRTAKTGKEASIPSFPPLPSHPTPLPQPPCTDPSPSVDATPSEPLISSVATPSSAGIIPA</sequence>
<organism evidence="2 3">
    <name type="scientific">Coptis chinensis</name>
    <dbReference type="NCBI Taxonomy" id="261450"/>
    <lineage>
        <taxon>Eukaryota</taxon>
        <taxon>Viridiplantae</taxon>
        <taxon>Streptophyta</taxon>
        <taxon>Embryophyta</taxon>
        <taxon>Tracheophyta</taxon>
        <taxon>Spermatophyta</taxon>
        <taxon>Magnoliopsida</taxon>
        <taxon>Ranunculales</taxon>
        <taxon>Ranunculaceae</taxon>
        <taxon>Coptidoideae</taxon>
        <taxon>Coptis</taxon>
    </lineage>
</organism>
<dbReference type="EMBL" id="JADFTS010000002">
    <property type="protein sequence ID" value="KAF9621957.1"/>
    <property type="molecule type" value="Genomic_DNA"/>
</dbReference>
<keyword evidence="3" id="KW-1185">Reference proteome</keyword>
<dbReference type="OrthoDB" id="5594417at2759"/>
<feature type="region of interest" description="Disordered" evidence="1">
    <location>
        <begin position="30"/>
        <end position="86"/>
    </location>
</feature>
<name>A0A835ISN6_9MAGN</name>
<gene>
    <name evidence="2" type="ORF">IFM89_029177</name>
</gene>
<evidence type="ECO:0000256" key="1">
    <source>
        <dbReference type="SAM" id="MobiDB-lite"/>
    </source>
</evidence>
<reference evidence="2 3" key="1">
    <citation type="submission" date="2020-10" db="EMBL/GenBank/DDBJ databases">
        <title>The Coptis chinensis genome and diversification of protoberbering-type alkaloids.</title>
        <authorList>
            <person name="Wang B."/>
            <person name="Shu S."/>
            <person name="Song C."/>
            <person name="Liu Y."/>
        </authorList>
    </citation>
    <scope>NUCLEOTIDE SEQUENCE [LARGE SCALE GENOMIC DNA]</scope>
    <source>
        <strain evidence="2">HL-2020</strain>
        <tissue evidence="2">Leaf</tissue>
    </source>
</reference>
<protein>
    <submittedName>
        <fullName evidence="2">Uncharacterized protein</fullName>
    </submittedName>
</protein>